<sequence>VRIARSSHSLAHTQAGRQTTRSTYARMHANSNLRDVYTRMCARRRRWGGKTSRERPVYLHRRTEQKNAYSGSERETQTPPGTYRAPPATTIDATGEKKPRGQTRFAPSLLPP</sequence>
<feature type="non-terminal residue" evidence="2">
    <location>
        <position position="1"/>
    </location>
</feature>
<dbReference type="Proteomes" id="UP000078492">
    <property type="component" value="Unassembled WGS sequence"/>
</dbReference>
<organism evidence="2 3">
    <name type="scientific">Trachymyrmex cornetzi</name>
    <dbReference type="NCBI Taxonomy" id="471704"/>
    <lineage>
        <taxon>Eukaryota</taxon>
        <taxon>Metazoa</taxon>
        <taxon>Ecdysozoa</taxon>
        <taxon>Arthropoda</taxon>
        <taxon>Hexapoda</taxon>
        <taxon>Insecta</taxon>
        <taxon>Pterygota</taxon>
        <taxon>Neoptera</taxon>
        <taxon>Endopterygota</taxon>
        <taxon>Hymenoptera</taxon>
        <taxon>Apocrita</taxon>
        <taxon>Aculeata</taxon>
        <taxon>Formicoidea</taxon>
        <taxon>Formicidae</taxon>
        <taxon>Myrmicinae</taxon>
        <taxon>Trachymyrmex</taxon>
    </lineage>
</organism>
<dbReference type="EMBL" id="KQ981153">
    <property type="protein sequence ID" value="KYN09052.1"/>
    <property type="molecule type" value="Genomic_DNA"/>
</dbReference>
<name>A0A195D870_9HYME</name>
<dbReference type="AlphaFoldDB" id="A0A195D870"/>
<evidence type="ECO:0000256" key="1">
    <source>
        <dbReference type="SAM" id="MobiDB-lite"/>
    </source>
</evidence>
<reference evidence="2 3" key="1">
    <citation type="submission" date="2015-09" db="EMBL/GenBank/DDBJ databases">
        <title>Trachymyrmex cornetzi WGS genome.</title>
        <authorList>
            <person name="Nygaard S."/>
            <person name="Hu H."/>
            <person name="Boomsma J."/>
            <person name="Zhang G."/>
        </authorList>
    </citation>
    <scope>NUCLEOTIDE SEQUENCE [LARGE SCALE GENOMIC DNA]</scope>
    <source>
        <strain evidence="2">Tcor2-1</strain>
        <tissue evidence="2">Whole body</tissue>
    </source>
</reference>
<feature type="region of interest" description="Disordered" evidence="1">
    <location>
        <begin position="1"/>
        <end position="27"/>
    </location>
</feature>
<feature type="compositionally biased region" description="Basic and acidic residues" evidence="1">
    <location>
        <begin position="51"/>
        <end position="65"/>
    </location>
</feature>
<evidence type="ECO:0000313" key="3">
    <source>
        <dbReference type="Proteomes" id="UP000078492"/>
    </source>
</evidence>
<evidence type="ECO:0000313" key="2">
    <source>
        <dbReference type="EMBL" id="KYN09052.1"/>
    </source>
</evidence>
<proteinExistence type="predicted"/>
<gene>
    <name evidence="2" type="ORF">ALC57_19020</name>
</gene>
<feature type="region of interest" description="Disordered" evidence="1">
    <location>
        <begin position="45"/>
        <end position="112"/>
    </location>
</feature>
<protein>
    <submittedName>
        <fullName evidence="2">Uncharacterized protein</fullName>
    </submittedName>
</protein>
<accession>A0A195D870</accession>
<keyword evidence="3" id="KW-1185">Reference proteome</keyword>